<dbReference type="InterPro" id="IPR058240">
    <property type="entry name" value="rSAM_sf"/>
</dbReference>
<evidence type="ECO:0000256" key="2">
    <source>
        <dbReference type="ARBA" id="ARBA00009777"/>
    </source>
</evidence>
<dbReference type="CDD" id="cd01335">
    <property type="entry name" value="Radical_SAM"/>
    <property type="match status" value="1"/>
</dbReference>
<keyword evidence="10" id="KW-0963">Cytoplasm</keyword>
<proteinExistence type="inferred from homology"/>
<comment type="catalytic activity">
    <reaction evidence="10">
        <text>glycyl-[formate C-acetyltransferase] + reduced [flavodoxin] + S-adenosyl-L-methionine = glycin-2-yl radical-[formate C-acetyltransferase] + semiquinone [flavodoxin] + 5'-deoxyadenosine + L-methionine + H(+)</text>
        <dbReference type="Rhea" id="RHEA:19225"/>
        <dbReference type="Rhea" id="RHEA-COMP:10622"/>
        <dbReference type="Rhea" id="RHEA-COMP:12190"/>
        <dbReference type="Rhea" id="RHEA-COMP:12191"/>
        <dbReference type="Rhea" id="RHEA-COMP:14480"/>
        <dbReference type="ChEBI" id="CHEBI:15378"/>
        <dbReference type="ChEBI" id="CHEBI:17319"/>
        <dbReference type="ChEBI" id="CHEBI:29947"/>
        <dbReference type="ChEBI" id="CHEBI:32722"/>
        <dbReference type="ChEBI" id="CHEBI:57618"/>
        <dbReference type="ChEBI" id="CHEBI:57844"/>
        <dbReference type="ChEBI" id="CHEBI:59789"/>
        <dbReference type="ChEBI" id="CHEBI:140311"/>
        <dbReference type="EC" id="1.97.1.4"/>
    </reaction>
</comment>
<protein>
    <recommendedName>
        <fullName evidence="3 10">Pyruvate formate-lyase-activating enzyme</fullName>
        <ecNumber evidence="10">1.97.1.4</ecNumber>
    </recommendedName>
</protein>
<evidence type="ECO:0000256" key="6">
    <source>
        <dbReference type="ARBA" id="ARBA00022723"/>
    </source>
</evidence>
<dbReference type="PROSITE" id="PS51918">
    <property type="entry name" value="RADICAL_SAM"/>
    <property type="match status" value="1"/>
</dbReference>
<evidence type="ECO:0000313" key="13">
    <source>
        <dbReference type="Proteomes" id="UP000070427"/>
    </source>
</evidence>
<feature type="domain" description="Radical SAM core" evidence="11">
    <location>
        <begin position="16"/>
        <end position="237"/>
    </location>
</feature>
<comment type="subcellular location">
    <subcellularLocation>
        <location evidence="10">Cytoplasm</location>
    </subcellularLocation>
</comment>
<keyword evidence="8 10" id="KW-0408">Iron</keyword>
<dbReference type="GO" id="GO:0005737">
    <property type="term" value="C:cytoplasm"/>
    <property type="evidence" value="ECO:0007669"/>
    <property type="project" value="UniProtKB-SubCell"/>
</dbReference>
<evidence type="ECO:0000256" key="9">
    <source>
        <dbReference type="ARBA" id="ARBA00023014"/>
    </source>
</evidence>
<dbReference type="OrthoDB" id="9782387at2"/>
<organism evidence="12 13">
    <name type="scientific">Fervidicola ferrireducens</name>
    <dbReference type="NCBI Taxonomy" id="520764"/>
    <lineage>
        <taxon>Bacteria</taxon>
        <taxon>Bacillati</taxon>
        <taxon>Bacillota</taxon>
        <taxon>Clostridia</taxon>
        <taxon>Thermosediminibacterales</taxon>
        <taxon>Thermosediminibacteraceae</taxon>
        <taxon>Fervidicola</taxon>
    </lineage>
</organism>
<keyword evidence="12" id="KW-0456">Lyase</keyword>
<keyword evidence="7 10" id="KW-0560">Oxidoreductase</keyword>
<evidence type="ECO:0000256" key="1">
    <source>
        <dbReference type="ARBA" id="ARBA00003141"/>
    </source>
</evidence>
<dbReference type="NCBIfam" id="TIGR02493">
    <property type="entry name" value="PFLA"/>
    <property type="match status" value="1"/>
</dbReference>
<keyword evidence="5 10" id="KW-0949">S-adenosyl-L-methionine</keyword>
<evidence type="ECO:0000256" key="8">
    <source>
        <dbReference type="ARBA" id="ARBA00023004"/>
    </source>
</evidence>
<comment type="similarity">
    <text evidence="2 10">Belongs to the organic radical-activating enzymes family.</text>
</comment>
<accession>A0A140L3K0</accession>
<dbReference type="EC" id="1.97.1.4" evidence="10"/>
<dbReference type="SFLD" id="SFLDG01066">
    <property type="entry name" value="organic_radical-activating_enz"/>
    <property type="match status" value="1"/>
</dbReference>
<dbReference type="EMBL" id="LOED01000033">
    <property type="protein sequence ID" value="KXG75125.1"/>
    <property type="molecule type" value="Genomic_DNA"/>
</dbReference>
<evidence type="ECO:0000256" key="5">
    <source>
        <dbReference type="ARBA" id="ARBA00022691"/>
    </source>
</evidence>
<dbReference type="PROSITE" id="PS01087">
    <property type="entry name" value="RADICAL_ACTIVATING"/>
    <property type="match status" value="1"/>
</dbReference>
<dbReference type="PANTHER" id="PTHR30352">
    <property type="entry name" value="PYRUVATE FORMATE-LYASE-ACTIVATING ENZYME"/>
    <property type="match status" value="1"/>
</dbReference>
<dbReference type="PATRIC" id="fig|520764.3.peg.2200"/>
<dbReference type="STRING" id="520764.AN618_20540"/>
<dbReference type="SFLD" id="SFLDS00029">
    <property type="entry name" value="Radical_SAM"/>
    <property type="match status" value="1"/>
</dbReference>
<evidence type="ECO:0000256" key="7">
    <source>
        <dbReference type="ARBA" id="ARBA00023002"/>
    </source>
</evidence>
<dbReference type="Proteomes" id="UP000070427">
    <property type="component" value="Unassembled WGS sequence"/>
</dbReference>
<comment type="function">
    <text evidence="1 10">Activation of pyruvate formate-lyase under anaerobic conditions by generation of an organic free radical, using S-adenosylmethionine and reduced flavodoxin as cosubstrates to produce 5'-deoxy-adenosine.</text>
</comment>
<dbReference type="InterPro" id="IPR012838">
    <property type="entry name" value="PFL1_activating"/>
</dbReference>
<dbReference type="GO" id="GO:0046872">
    <property type="term" value="F:metal ion binding"/>
    <property type="evidence" value="ECO:0007669"/>
    <property type="project" value="UniProtKB-UniRule"/>
</dbReference>
<sequence>MGQKGRVHSVESMGTLDGPGIRFVIFLQGCPLRCVYCHNPDTWSVSGGRIEDADFLVERIISFKPYMDASGGGVTLSGGEPTLQPDFAAHIMKKCKDAGINTALDTGGYCKRNAFEKILPYTDLVLFDIKHLDPKVHMELTGKDNRLILENLKFIDSLGKKIWIRHVLLPGFTDDVTHLKKLGEFLKSLNSLELVELLPYHKLGIHKWEALGLKYPLKDVKPPSREILERARAILREMGLNVI</sequence>
<keyword evidence="12" id="KW-0670">Pyruvate</keyword>
<comment type="caution">
    <text evidence="12">The sequence shown here is derived from an EMBL/GenBank/DDBJ whole genome shotgun (WGS) entry which is preliminary data.</text>
</comment>
<evidence type="ECO:0000256" key="10">
    <source>
        <dbReference type="RuleBase" id="RU362053"/>
    </source>
</evidence>
<dbReference type="PANTHER" id="PTHR30352:SF5">
    <property type="entry name" value="PYRUVATE FORMATE-LYASE 1-ACTIVATING ENZYME"/>
    <property type="match status" value="1"/>
</dbReference>
<dbReference type="Pfam" id="PF04055">
    <property type="entry name" value="Radical_SAM"/>
    <property type="match status" value="1"/>
</dbReference>
<evidence type="ECO:0000259" key="11">
    <source>
        <dbReference type="PROSITE" id="PS51918"/>
    </source>
</evidence>
<evidence type="ECO:0000313" key="12">
    <source>
        <dbReference type="EMBL" id="KXG75125.1"/>
    </source>
</evidence>
<dbReference type="RefSeq" id="WP_157081712.1">
    <property type="nucleotide sequence ID" value="NZ_LOED01000033.1"/>
</dbReference>
<keyword evidence="9 10" id="KW-0411">Iron-sulfur</keyword>
<evidence type="ECO:0000256" key="3">
    <source>
        <dbReference type="ARBA" id="ARBA00021356"/>
    </source>
</evidence>
<dbReference type="GO" id="GO:0016829">
    <property type="term" value="F:lyase activity"/>
    <property type="evidence" value="ECO:0007669"/>
    <property type="project" value="UniProtKB-KW"/>
</dbReference>
<dbReference type="InterPro" id="IPR034457">
    <property type="entry name" value="Organic_radical-activating"/>
</dbReference>
<keyword evidence="13" id="KW-1185">Reference proteome</keyword>
<dbReference type="Gene3D" id="3.20.20.70">
    <property type="entry name" value="Aldolase class I"/>
    <property type="match status" value="1"/>
</dbReference>
<dbReference type="SUPFAM" id="SSF102114">
    <property type="entry name" value="Radical SAM enzymes"/>
    <property type="match status" value="1"/>
</dbReference>
<dbReference type="InterPro" id="IPR001989">
    <property type="entry name" value="Radical_activat_CS"/>
</dbReference>
<reference evidence="12 13" key="1">
    <citation type="submission" date="2015-12" db="EMBL/GenBank/DDBJ databases">
        <title>Draft genome sequnece of Fervidicola ferrireducens strain Y170.</title>
        <authorList>
            <person name="Patel B.K."/>
        </authorList>
    </citation>
    <scope>NUCLEOTIDE SEQUENCE [LARGE SCALE GENOMIC DNA]</scope>
    <source>
        <strain evidence="12 13">Y170</strain>
    </source>
</reference>
<comment type="cofactor">
    <cofactor evidence="10">
        <name>[4Fe-4S] cluster</name>
        <dbReference type="ChEBI" id="CHEBI:49883"/>
    </cofactor>
    <text evidence="10">Binds 1 [4Fe-4S] cluster. The cluster is coordinated with 3 cysteines and an exchangeable S-adenosyl-L-methionine.</text>
</comment>
<evidence type="ECO:0000256" key="4">
    <source>
        <dbReference type="ARBA" id="ARBA00022485"/>
    </source>
</evidence>
<keyword evidence="6 10" id="KW-0479">Metal-binding</keyword>
<dbReference type="InterPro" id="IPR013785">
    <property type="entry name" value="Aldolase_TIM"/>
</dbReference>
<dbReference type="AlphaFoldDB" id="A0A140L3K0"/>
<name>A0A140L3K0_9FIRM</name>
<keyword evidence="4 10" id="KW-0004">4Fe-4S</keyword>
<dbReference type="InParanoid" id="A0A140L3K0"/>
<dbReference type="InterPro" id="IPR007197">
    <property type="entry name" value="rSAM"/>
</dbReference>
<dbReference type="GO" id="GO:0051539">
    <property type="term" value="F:4 iron, 4 sulfur cluster binding"/>
    <property type="evidence" value="ECO:0007669"/>
    <property type="project" value="UniProtKB-UniRule"/>
</dbReference>
<dbReference type="NCBIfam" id="TIGR02494">
    <property type="entry name" value="PFLE_PFLC"/>
    <property type="match status" value="1"/>
</dbReference>
<dbReference type="GO" id="GO:0043365">
    <property type="term" value="F:[formate-C-acetyltransferase]-activating enzyme activity"/>
    <property type="evidence" value="ECO:0007669"/>
    <property type="project" value="UniProtKB-UniRule"/>
</dbReference>
<gene>
    <name evidence="12" type="primary">pflA_3</name>
    <name evidence="12" type="ORF">AN618_20540</name>
</gene>